<accession>A0ABU0LBA5</accession>
<evidence type="ECO:0000313" key="4">
    <source>
        <dbReference type="Proteomes" id="UP001241747"/>
    </source>
</evidence>
<dbReference type="RefSeq" id="WP_237347344.1">
    <property type="nucleotide sequence ID" value="NZ_JABWGX010000033.1"/>
</dbReference>
<dbReference type="EC" id="3.1.4.-" evidence="3"/>
<reference evidence="3 4" key="1">
    <citation type="submission" date="2023-07" db="EMBL/GenBank/DDBJ databases">
        <title>Genomic Encyclopedia of Type Strains, Phase IV (KMG-IV): sequencing the most valuable type-strain genomes for metagenomic binning, comparative biology and taxonomic classification.</title>
        <authorList>
            <person name="Goeker M."/>
        </authorList>
    </citation>
    <scope>NUCLEOTIDE SEQUENCE [LARGE SCALE GENOMIC DNA]</scope>
    <source>
        <strain evidence="3 4">DSM 3770</strain>
    </source>
</reference>
<name>A0ABU0LBA5_XANAG</name>
<dbReference type="InterPro" id="IPR050124">
    <property type="entry name" value="tRNA_CCA-adding_enzyme"/>
</dbReference>
<keyword evidence="4" id="KW-1185">Reference proteome</keyword>
<dbReference type="EC" id="2.7.7.72" evidence="3"/>
<dbReference type="InterPro" id="IPR032828">
    <property type="entry name" value="PolyA_RNA-bd"/>
</dbReference>
<protein>
    <submittedName>
        <fullName evidence="3">tRNA nucleotidyltransferase (CCA-adding enzyme)</fullName>
        <ecNumber evidence="3">2.7.7.72</ecNumber>
        <ecNumber evidence="3">3.1.3.-</ecNumber>
        <ecNumber evidence="3">3.1.4.-</ecNumber>
    </submittedName>
</protein>
<proteinExistence type="predicted"/>
<dbReference type="PANTHER" id="PTHR47545:SF1">
    <property type="entry name" value="MULTIFUNCTIONAL CCA PROTEIN"/>
    <property type="match status" value="1"/>
</dbReference>
<evidence type="ECO:0000313" key="3">
    <source>
        <dbReference type="EMBL" id="MDQ0504403.1"/>
    </source>
</evidence>
<keyword evidence="3" id="KW-0808">Transferase</keyword>
<evidence type="ECO:0000256" key="1">
    <source>
        <dbReference type="ARBA" id="ARBA00022741"/>
    </source>
</evidence>
<dbReference type="GO" id="GO:0004810">
    <property type="term" value="F:CCA tRNA nucleotidyltransferase activity"/>
    <property type="evidence" value="ECO:0007669"/>
    <property type="project" value="UniProtKB-EC"/>
</dbReference>
<organism evidence="3 4">
    <name type="scientific">Xanthobacter agilis</name>
    <dbReference type="NCBI Taxonomy" id="47492"/>
    <lineage>
        <taxon>Bacteria</taxon>
        <taxon>Pseudomonadati</taxon>
        <taxon>Pseudomonadota</taxon>
        <taxon>Alphaproteobacteria</taxon>
        <taxon>Hyphomicrobiales</taxon>
        <taxon>Xanthobacteraceae</taxon>
        <taxon>Xanthobacter</taxon>
    </lineage>
</organism>
<sequence>MDHDSPPFPTDLVQMHPGLGLLRFAALLSEGADADEETLDAMFEQMEIGAVDRLPPRDVWLELERGLMGRKPSTMLHALRACGVLEIILPEVHALFGVPQIADDPGEVDLGELLLRSLDEAASIAAPLDVRYALLTMNVGKSDSPKEHLPAHYRHMERGAPRVAAISDRFGVSAGCRDLARLALYECERVHRTSEVRAGPVAAMLLRLDAFDNPGRFARLMSVARCDYFGHGGRSEPVYPKARLLERALAACATVDATATGDELMSARAAAIALAFRSQRWSDDLA</sequence>
<feature type="domain" description="tRNA nucleotidyltransferase/poly(A) polymerase RNA and SrmB- binding" evidence="2">
    <location>
        <begin position="35"/>
        <end position="94"/>
    </location>
</feature>
<evidence type="ECO:0000259" key="2">
    <source>
        <dbReference type="Pfam" id="PF12627"/>
    </source>
</evidence>
<dbReference type="Pfam" id="PF12627">
    <property type="entry name" value="PolyA_pol_RNAbd"/>
    <property type="match status" value="1"/>
</dbReference>
<gene>
    <name evidence="3" type="ORF">QOZ94_001177</name>
</gene>
<comment type="caution">
    <text evidence="3">The sequence shown here is derived from an EMBL/GenBank/DDBJ whole genome shotgun (WGS) entry which is preliminary data.</text>
</comment>
<dbReference type="Proteomes" id="UP001241747">
    <property type="component" value="Unassembled WGS sequence"/>
</dbReference>
<dbReference type="GO" id="GO:0016787">
    <property type="term" value="F:hydrolase activity"/>
    <property type="evidence" value="ECO:0007669"/>
    <property type="project" value="UniProtKB-KW"/>
</dbReference>
<dbReference type="SUPFAM" id="SSF81891">
    <property type="entry name" value="Poly A polymerase C-terminal region-like"/>
    <property type="match status" value="1"/>
</dbReference>
<dbReference type="EMBL" id="JAUSVY010000002">
    <property type="protein sequence ID" value="MDQ0504403.1"/>
    <property type="molecule type" value="Genomic_DNA"/>
</dbReference>
<dbReference type="PANTHER" id="PTHR47545">
    <property type="entry name" value="MULTIFUNCTIONAL CCA PROTEIN"/>
    <property type="match status" value="1"/>
</dbReference>
<dbReference type="EC" id="3.1.3.-" evidence="3"/>
<dbReference type="Gene3D" id="1.10.3090.10">
    <property type="entry name" value="cca-adding enzyme, domain 2"/>
    <property type="match status" value="1"/>
</dbReference>
<keyword evidence="3" id="KW-0548">Nucleotidyltransferase</keyword>
<keyword evidence="3" id="KW-0378">Hydrolase</keyword>
<keyword evidence="1" id="KW-0547">Nucleotide-binding</keyword>